<sequence length="204" mass="22792">MQSVTLGCEQELPSKVVCVGRNYTAHIAELNNELPEQMVLFNKPNSAIGTKLLATHNKDVLHYETELCFVVKNRRLVGVGLGLDLTKREVQAKLKNKGLPWERAKAFDGSVLLTPFVELNEEMQHFSFELKINEQLIQQGNSDFMLHKPAQILAEISDFMYFEDGDVIMTGTPAGVGEVTAGSIFSVTLYANGQRILAHKWQAE</sequence>
<dbReference type="EMBL" id="CP011034">
    <property type="protein sequence ID" value="ALS33912.1"/>
    <property type="molecule type" value="Genomic_DNA"/>
</dbReference>
<keyword evidence="1" id="KW-0479">Metal-binding</keyword>
<protein>
    <recommendedName>
        <fullName evidence="2">Fumarylacetoacetase-like C-terminal domain-containing protein</fullName>
    </recommendedName>
</protein>
<name>A0A0U2WZU3_9GAMM</name>
<organism evidence="3">
    <name type="scientific">Pseudoalteromonas translucida KMM 520</name>
    <dbReference type="NCBI Taxonomy" id="1315283"/>
    <lineage>
        <taxon>Bacteria</taxon>
        <taxon>Pseudomonadati</taxon>
        <taxon>Pseudomonadota</taxon>
        <taxon>Gammaproteobacteria</taxon>
        <taxon>Alteromonadales</taxon>
        <taxon>Pseudoalteromonadaceae</taxon>
        <taxon>Pseudoalteromonas</taxon>
    </lineage>
</organism>
<dbReference type="RefSeq" id="WP_058374016.1">
    <property type="nucleotide sequence ID" value="NZ_CP011034.1"/>
</dbReference>
<dbReference type="Proteomes" id="UP000065261">
    <property type="component" value="Chromosome I"/>
</dbReference>
<evidence type="ECO:0000313" key="4">
    <source>
        <dbReference type="Proteomes" id="UP000065261"/>
    </source>
</evidence>
<dbReference type="GO" id="GO:0046872">
    <property type="term" value="F:metal ion binding"/>
    <property type="evidence" value="ECO:0007669"/>
    <property type="project" value="UniProtKB-KW"/>
</dbReference>
<dbReference type="AlphaFoldDB" id="A0A0U2WZU3"/>
<accession>A0A0U2WZU3</accession>
<dbReference type="PANTHER" id="PTHR11820">
    <property type="entry name" value="ACYLPYRUVASE"/>
    <property type="match status" value="1"/>
</dbReference>
<dbReference type="GO" id="GO:0018773">
    <property type="term" value="F:acetylpyruvate hydrolase activity"/>
    <property type="evidence" value="ECO:0007669"/>
    <property type="project" value="TreeGrafter"/>
</dbReference>
<reference evidence="3 4" key="1">
    <citation type="submission" date="2015-03" db="EMBL/GenBank/DDBJ databases">
        <authorList>
            <person name="Murphy D."/>
        </authorList>
    </citation>
    <scope>NUCLEOTIDE SEQUENCE [LARGE SCALE GENOMIC DNA]</scope>
    <source>
        <strain evidence="3 4">KMM 520</strain>
    </source>
</reference>
<feature type="domain" description="Fumarylacetoacetase-like C-terminal" evidence="2">
    <location>
        <begin position="15"/>
        <end position="187"/>
    </location>
</feature>
<dbReference type="InterPro" id="IPR036663">
    <property type="entry name" value="Fumarylacetoacetase_C_sf"/>
</dbReference>
<dbReference type="KEGG" id="ptn:PTRA_a2869"/>
<evidence type="ECO:0000259" key="2">
    <source>
        <dbReference type="Pfam" id="PF01557"/>
    </source>
</evidence>
<dbReference type="InterPro" id="IPR011234">
    <property type="entry name" value="Fumarylacetoacetase-like_C"/>
</dbReference>
<dbReference type="PANTHER" id="PTHR11820:SF7">
    <property type="entry name" value="ACYLPYRUVASE FAHD1, MITOCHONDRIAL"/>
    <property type="match status" value="1"/>
</dbReference>
<evidence type="ECO:0000256" key="1">
    <source>
        <dbReference type="ARBA" id="ARBA00022723"/>
    </source>
</evidence>
<evidence type="ECO:0000313" key="3">
    <source>
        <dbReference type="EMBL" id="ALS33912.1"/>
    </source>
</evidence>
<dbReference type="OrthoDB" id="9805307at2"/>
<dbReference type="Gene3D" id="3.90.850.10">
    <property type="entry name" value="Fumarylacetoacetase-like, C-terminal domain"/>
    <property type="match status" value="1"/>
</dbReference>
<dbReference type="PATRIC" id="fig|1315283.4.peg.2500"/>
<dbReference type="Pfam" id="PF01557">
    <property type="entry name" value="FAA_hydrolase"/>
    <property type="match status" value="1"/>
</dbReference>
<dbReference type="SUPFAM" id="SSF56529">
    <property type="entry name" value="FAH"/>
    <property type="match status" value="1"/>
</dbReference>
<proteinExistence type="predicted"/>
<gene>
    <name evidence="3" type="ORF">PTRA_a2869</name>
</gene>